<dbReference type="Proteomes" id="UP000315295">
    <property type="component" value="Unassembled WGS sequence"/>
</dbReference>
<evidence type="ECO:0000313" key="3">
    <source>
        <dbReference type="Proteomes" id="UP000315295"/>
    </source>
</evidence>
<evidence type="ECO:0000313" key="2">
    <source>
        <dbReference type="EMBL" id="TQD94396.1"/>
    </source>
</evidence>
<proteinExistence type="predicted"/>
<keyword evidence="3" id="KW-1185">Reference proteome</keyword>
<comment type="caution">
    <text evidence="2">The sequence shown here is derived from an EMBL/GenBank/DDBJ whole genome shotgun (WGS) entry which is preliminary data.</text>
</comment>
<protein>
    <submittedName>
        <fullName evidence="2">Uncharacterized protein</fullName>
    </submittedName>
</protein>
<reference evidence="2 3" key="1">
    <citation type="journal article" date="2019" name="G3 (Bethesda)">
        <title>Sequencing of a Wild Apple (Malus baccata) Genome Unravels the Differences Between Cultivated and Wild Apple Species Regarding Disease Resistance and Cold Tolerance.</title>
        <authorList>
            <person name="Chen X."/>
        </authorList>
    </citation>
    <scope>NUCLEOTIDE SEQUENCE [LARGE SCALE GENOMIC DNA]</scope>
    <source>
        <strain evidence="3">cv. Shandingzi</strain>
        <tissue evidence="2">Leaves</tissue>
    </source>
</reference>
<gene>
    <name evidence="2" type="ORF">C1H46_019996</name>
</gene>
<dbReference type="EMBL" id="VIEB01000344">
    <property type="protein sequence ID" value="TQD94396.1"/>
    <property type="molecule type" value="Genomic_DNA"/>
</dbReference>
<sequence>MCPKGNLASMQKRGADVAWGRGRASQGVDAPKTTGNTRKGVPNEGIQISGALIQQAKKLEVKLLNQVKRLEAKPMQQTK</sequence>
<dbReference type="AlphaFoldDB" id="A0A540M6R2"/>
<evidence type="ECO:0000256" key="1">
    <source>
        <dbReference type="SAM" id="MobiDB-lite"/>
    </source>
</evidence>
<accession>A0A540M6R2</accession>
<organism evidence="2 3">
    <name type="scientific">Malus baccata</name>
    <name type="common">Siberian crab apple</name>
    <name type="synonym">Pyrus baccata</name>
    <dbReference type="NCBI Taxonomy" id="106549"/>
    <lineage>
        <taxon>Eukaryota</taxon>
        <taxon>Viridiplantae</taxon>
        <taxon>Streptophyta</taxon>
        <taxon>Embryophyta</taxon>
        <taxon>Tracheophyta</taxon>
        <taxon>Spermatophyta</taxon>
        <taxon>Magnoliopsida</taxon>
        <taxon>eudicotyledons</taxon>
        <taxon>Gunneridae</taxon>
        <taxon>Pentapetalae</taxon>
        <taxon>rosids</taxon>
        <taxon>fabids</taxon>
        <taxon>Rosales</taxon>
        <taxon>Rosaceae</taxon>
        <taxon>Amygdaloideae</taxon>
        <taxon>Maleae</taxon>
        <taxon>Malus</taxon>
    </lineage>
</organism>
<name>A0A540M6R2_MALBA</name>
<feature type="region of interest" description="Disordered" evidence="1">
    <location>
        <begin position="1"/>
        <end position="44"/>
    </location>
</feature>